<feature type="transmembrane region" description="Helical" evidence="5">
    <location>
        <begin position="122"/>
        <end position="144"/>
    </location>
</feature>
<evidence type="ECO:0000256" key="2">
    <source>
        <dbReference type="ARBA" id="ARBA00022692"/>
    </source>
</evidence>
<proteinExistence type="predicted"/>
<feature type="transmembrane region" description="Helical" evidence="5">
    <location>
        <begin position="96"/>
        <end position="116"/>
    </location>
</feature>
<keyword evidence="8" id="KW-1185">Reference proteome</keyword>
<feature type="domain" description="RDD" evidence="6">
    <location>
        <begin position="7"/>
        <end position="156"/>
    </location>
</feature>
<accession>A0ABZ1CAG4</accession>
<name>A0ABZ1CAG4_9BACT</name>
<dbReference type="RefSeq" id="WP_221031780.1">
    <property type="nucleotide sequence ID" value="NZ_CP139781.1"/>
</dbReference>
<keyword evidence="2 5" id="KW-0812">Transmembrane</keyword>
<gene>
    <name evidence="7" type="ORF">K1X11_004635</name>
</gene>
<reference evidence="7 8" key="1">
    <citation type="submission" date="2021-08" db="EMBL/GenBank/DDBJ databases">
        <authorList>
            <person name="Zhang D."/>
            <person name="Zhang A."/>
            <person name="Wang L."/>
        </authorList>
    </citation>
    <scope>NUCLEOTIDE SEQUENCE [LARGE SCALE GENOMIC DNA]</scope>
    <source>
        <strain evidence="7 8">WL0086</strain>
    </source>
</reference>
<dbReference type="Proteomes" id="UP000738431">
    <property type="component" value="Chromosome"/>
</dbReference>
<protein>
    <submittedName>
        <fullName evidence="7">RDD family protein</fullName>
    </submittedName>
</protein>
<reference evidence="7 8" key="2">
    <citation type="submission" date="2023-12" db="EMBL/GenBank/DDBJ databases">
        <title>Description of an unclassified Opitutus bacterium of Verrucomicrobiota.</title>
        <authorList>
            <person name="Zhang D.-F."/>
        </authorList>
    </citation>
    <scope>NUCLEOTIDE SEQUENCE [LARGE SCALE GENOMIC DNA]</scope>
    <source>
        <strain evidence="7 8">WL0086</strain>
    </source>
</reference>
<evidence type="ECO:0000313" key="8">
    <source>
        <dbReference type="Proteomes" id="UP000738431"/>
    </source>
</evidence>
<evidence type="ECO:0000256" key="3">
    <source>
        <dbReference type="ARBA" id="ARBA00022989"/>
    </source>
</evidence>
<organism evidence="7 8">
    <name type="scientific">Actomonas aquatica</name>
    <dbReference type="NCBI Taxonomy" id="2866162"/>
    <lineage>
        <taxon>Bacteria</taxon>
        <taxon>Pseudomonadati</taxon>
        <taxon>Verrucomicrobiota</taxon>
        <taxon>Opitutia</taxon>
        <taxon>Opitutales</taxon>
        <taxon>Opitutaceae</taxon>
        <taxon>Actomonas</taxon>
    </lineage>
</organism>
<sequence length="163" mass="17428">MSALTPAKPTQRVAATAINAVIIVAFAVFAEWIAATSTAPTATARAYVASQALFGLSAIFWLICGQARSSPGLMAMKLKLVQAETPGTRPTLITCLLRPLPFFIVVAIIVAPTSLIPRAIAAFHFILVLIGALFLAANSTPIWSGDDRRSLLDKWLKVRVVQK</sequence>
<evidence type="ECO:0000256" key="4">
    <source>
        <dbReference type="ARBA" id="ARBA00023136"/>
    </source>
</evidence>
<keyword evidence="4 5" id="KW-0472">Membrane</keyword>
<feature type="transmembrane region" description="Helical" evidence="5">
    <location>
        <begin position="12"/>
        <end position="34"/>
    </location>
</feature>
<dbReference type="EMBL" id="CP139781">
    <property type="protein sequence ID" value="WRQ88679.1"/>
    <property type="molecule type" value="Genomic_DNA"/>
</dbReference>
<dbReference type="Pfam" id="PF06271">
    <property type="entry name" value="RDD"/>
    <property type="match status" value="1"/>
</dbReference>
<comment type="subcellular location">
    <subcellularLocation>
        <location evidence="1">Membrane</location>
        <topology evidence="1">Multi-pass membrane protein</topology>
    </subcellularLocation>
</comment>
<evidence type="ECO:0000256" key="1">
    <source>
        <dbReference type="ARBA" id="ARBA00004141"/>
    </source>
</evidence>
<evidence type="ECO:0000256" key="5">
    <source>
        <dbReference type="SAM" id="Phobius"/>
    </source>
</evidence>
<keyword evidence="3 5" id="KW-1133">Transmembrane helix</keyword>
<evidence type="ECO:0000259" key="6">
    <source>
        <dbReference type="Pfam" id="PF06271"/>
    </source>
</evidence>
<dbReference type="InterPro" id="IPR010432">
    <property type="entry name" value="RDD"/>
</dbReference>
<evidence type="ECO:0000313" key="7">
    <source>
        <dbReference type="EMBL" id="WRQ88679.1"/>
    </source>
</evidence>
<feature type="transmembrane region" description="Helical" evidence="5">
    <location>
        <begin position="46"/>
        <end position="64"/>
    </location>
</feature>